<evidence type="ECO:0000256" key="2">
    <source>
        <dbReference type="ARBA" id="ARBA00022801"/>
    </source>
</evidence>
<evidence type="ECO:0000313" key="6">
    <source>
        <dbReference type="EMBL" id="KAF8431104.1"/>
    </source>
</evidence>
<dbReference type="GO" id="GO:0009251">
    <property type="term" value="P:glucan catabolic process"/>
    <property type="evidence" value="ECO:0007669"/>
    <property type="project" value="TreeGrafter"/>
</dbReference>
<dbReference type="EMBL" id="WHUW01000053">
    <property type="protein sequence ID" value="KAF8431104.1"/>
    <property type="molecule type" value="Genomic_DNA"/>
</dbReference>
<dbReference type="GO" id="GO:0005576">
    <property type="term" value="C:extracellular region"/>
    <property type="evidence" value="ECO:0007669"/>
    <property type="project" value="TreeGrafter"/>
</dbReference>
<dbReference type="GO" id="GO:0046557">
    <property type="term" value="F:glucan endo-1,6-beta-glucosidase activity"/>
    <property type="evidence" value="ECO:0007669"/>
    <property type="project" value="TreeGrafter"/>
</dbReference>
<dbReference type="Gene3D" id="3.20.20.80">
    <property type="entry name" value="Glycosidases"/>
    <property type="match status" value="1"/>
</dbReference>
<name>A0AAD4BIH7_BOLED</name>
<accession>A0AAD4BIH7</accession>
<reference evidence="6" key="1">
    <citation type="submission" date="2019-10" db="EMBL/GenBank/DDBJ databases">
        <authorList>
            <consortium name="DOE Joint Genome Institute"/>
            <person name="Kuo A."/>
            <person name="Miyauchi S."/>
            <person name="Kiss E."/>
            <person name="Drula E."/>
            <person name="Kohler A."/>
            <person name="Sanchez-Garcia M."/>
            <person name="Andreopoulos B."/>
            <person name="Barry K.W."/>
            <person name="Bonito G."/>
            <person name="Buee M."/>
            <person name="Carver A."/>
            <person name="Chen C."/>
            <person name="Cichocki N."/>
            <person name="Clum A."/>
            <person name="Culley D."/>
            <person name="Crous P.W."/>
            <person name="Fauchery L."/>
            <person name="Girlanda M."/>
            <person name="Hayes R."/>
            <person name="Keri Z."/>
            <person name="LaButti K."/>
            <person name="Lipzen A."/>
            <person name="Lombard V."/>
            <person name="Magnuson J."/>
            <person name="Maillard F."/>
            <person name="Morin E."/>
            <person name="Murat C."/>
            <person name="Nolan M."/>
            <person name="Ohm R."/>
            <person name="Pangilinan J."/>
            <person name="Pereira M."/>
            <person name="Perotto S."/>
            <person name="Peter M."/>
            <person name="Riley R."/>
            <person name="Sitrit Y."/>
            <person name="Stielow B."/>
            <person name="Szollosi G."/>
            <person name="Zifcakova L."/>
            <person name="Stursova M."/>
            <person name="Spatafora J.W."/>
            <person name="Tedersoo L."/>
            <person name="Vaario L.-M."/>
            <person name="Yamada A."/>
            <person name="Yan M."/>
            <person name="Wang P."/>
            <person name="Xu J."/>
            <person name="Bruns T."/>
            <person name="Baldrian P."/>
            <person name="Vilgalys R."/>
            <person name="Henrissat B."/>
            <person name="Grigoriev I.V."/>
            <person name="Hibbett D."/>
            <person name="Nagy L.G."/>
            <person name="Martin F.M."/>
        </authorList>
    </citation>
    <scope>NUCLEOTIDE SEQUENCE</scope>
    <source>
        <strain evidence="6">BED1</strain>
    </source>
</reference>
<comment type="similarity">
    <text evidence="1 4">Belongs to the glycosyl hydrolase 5 (cellulase A) family.</text>
</comment>
<evidence type="ECO:0000259" key="5">
    <source>
        <dbReference type="Pfam" id="PF00150"/>
    </source>
</evidence>
<feature type="domain" description="Glycoside hydrolase family 5" evidence="5">
    <location>
        <begin position="91"/>
        <end position="383"/>
    </location>
</feature>
<dbReference type="GO" id="GO:0009986">
    <property type="term" value="C:cell surface"/>
    <property type="evidence" value="ECO:0007669"/>
    <property type="project" value="TreeGrafter"/>
</dbReference>
<dbReference type="Proteomes" id="UP001194468">
    <property type="component" value="Unassembled WGS sequence"/>
</dbReference>
<gene>
    <name evidence="6" type="ORF">L210DRAFT_3561241</name>
</gene>
<dbReference type="AlphaFoldDB" id="A0AAD4BIH7"/>
<reference evidence="6" key="2">
    <citation type="journal article" date="2020" name="Nat. Commun.">
        <title>Large-scale genome sequencing of mycorrhizal fungi provides insights into the early evolution of symbiotic traits.</title>
        <authorList>
            <person name="Miyauchi S."/>
            <person name="Kiss E."/>
            <person name="Kuo A."/>
            <person name="Drula E."/>
            <person name="Kohler A."/>
            <person name="Sanchez-Garcia M."/>
            <person name="Morin E."/>
            <person name="Andreopoulos B."/>
            <person name="Barry K.W."/>
            <person name="Bonito G."/>
            <person name="Buee M."/>
            <person name="Carver A."/>
            <person name="Chen C."/>
            <person name="Cichocki N."/>
            <person name="Clum A."/>
            <person name="Culley D."/>
            <person name="Crous P.W."/>
            <person name="Fauchery L."/>
            <person name="Girlanda M."/>
            <person name="Hayes R.D."/>
            <person name="Keri Z."/>
            <person name="LaButti K."/>
            <person name="Lipzen A."/>
            <person name="Lombard V."/>
            <person name="Magnuson J."/>
            <person name="Maillard F."/>
            <person name="Murat C."/>
            <person name="Nolan M."/>
            <person name="Ohm R.A."/>
            <person name="Pangilinan J."/>
            <person name="Pereira M.F."/>
            <person name="Perotto S."/>
            <person name="Peter M."/>
            <person name="Pfister S."/>
            <person name="Riley R."/>
            <person name="Sitrit Y."/>
            <person name="Stielow J.B."/>
            <person name="Szollosi G."/>
            <person name="Zifcakova L."/>
            <person name="Stursova M."/>
            <person name="Spatafora J.W."/>
            <person name="Tedersoo L."/>
            <person name="Vaario L.M."/>
            <person name="Yamada A."/>
            <person name="Yan M."/>
            <person name="Wang P."/>
            <person name="Xu J."/>
            <person name="Bruns T."/>
            <person name="Baldrian P."/>
            <person name="Vilgalys R."/>
            <person name="Dunand C."/>
            <person name="Henrissat B."/>
            <person name="Grigoriev I.V."/>
            <person name="Hibbett D."/>
            <person name="Nagy L.G."/>
            <person name="Martin F.M."/>
        </authorList>
    </citation>
    <scope>NUCLEOTIDE SEQUENCE</scope>
    <source>
        <strain evidence="6">BED1</strain>
    </source>
</reference>
<sequence length="528" mass="59286">MNTTFVNFLNKLKHIGPSESQAGPGPSLDVGGAATHEQVYRYRKQRGVNLGCWFVLERWIADAPFAQAIPPGQSDLDVAKGPHAKEILERHWDTWITNKDFEWLAARGINAVRIPIGYYHLCGLDRSLLSGTDFHGLDNVFEGAWIRLVRAVETAQFHGIGVLLDLHSAPGKQNQDSHSGTSSSQVLFTNRSNLELTIRVLRTLLSAVRSLRSEHDPPISNVIGIELLNEPKPSSHSTLKDWYGKAIKQLRTIDPGLPIYISDCWMSDDYAHFVKSLPESTAPVCLDHHLYRCFTSEDISTPAAQHSTSLMDPNAPMPQTFARVAGILEDGGGALVVGEWSGALNPGSLQGPIDEREERARYVAAQLALFEQHCAGWFFWTYKKQYRGDQGWSFRDAVEAGVFPDRVGVYLKKNAPVHDPDRVGRKAAALERATGQHAAYWARHPGHYEHWRLSKGYDQGWEDAYRYLLHSVANQPVVSELGFRGPWKKKRVHEHGVENGFSNNLWEYEHGYVQAIRDANLDFQSAYC</sequence>
<keyword evidence="2 4" id="KW-0378">Hydrolase</keyword>
<evidence type="ECO:0000256" key="4">
    <source>
        <dbReference type="RuleBase" id="RU361153"/>
    </source>
</evidence>
<dbReference type="SUPFAM" id="SSF51445">
    <property type="entry name" value="(Trans)glycosidases"/>
    <property type="match status" value="1"/>
</dbReference>
<comment type="caution">
    <text evidence="6">The sequence shown here is derived from an EMBL/GenBank/DDBJ whole genome shotgun (WGS) entry which is preliminary data.</text>
</comment>
<dbReference type="Pfam" id="PF00150">
    <property type="entry name" value="Cellulase"/>
    <property type="match status" value="1"/>
</dbReference>
<proteinExistence type="inferred from homology"/>
<dbReference type="InterPro" id="IPR050386">
    <property type="entry name" value="Glycosyl_hydrolase_5"/>
</dbReference>
<dbReference type="InterPro" id="IPR001547">
    <property type="entry name" value="Glyco_hydro_5"/>
</dbReference>
<protein>
    <submittedName>
        <fullName evidence="6">Glycoside hydrolase family 5 protein</fullName>
    </submittedName>
</protein>
<keyword evidence="7" id="KW-1185">Reference proteome</keyword>
<keyword evidence="3 4" id="KW-0326">Glycosidase</keyword>
<evidence type="ECO:0000256" key="1">
    <source>
        <dbReference type="ARBA" id="ARBA00005641"/>
    </source>
</evidence>
<evidence type="ECO:0000313" key="7">
    <source>
        <dbReference type="Proteomes" id="UP001194468"/>
    </source>
</evidence>
<dbReference type="InterPro" id="IPR017853">
    <property type="entry name" value="GH"/>
</dbReference>
<evidence type="ECO:0000256" key="3">
    <source>
        <dbReference type="ARBA" id="ARBA00023295"/>
    </source>
</evidence>
<dbReference type="PANTHER" id="PTHR31297">
    <property type="entry name" value="GLUCAN ENDO-1,6-BETA-GLUCOSIDASE B"/>
    <property type="match status" value="1"/>
</dbReference>
<organism evidence="6 7">
    <name type="scientific">Boletus edulis BED1</name>
    <dbReference type="NCBI Taxonomy" id="1328754"/>
    <lineage>
        <taxon>Eukaryota</taxon>
        <taxon>Fungi</taxon>
        <taxon>Dikarya</taxon>
        <taxon>Basidiomycota</taxon>
        <taxon>Agaricomycotina</taxon>
        <taxon>Agaricomycetes</taxon>
        <taxon>Agaricomycetidae</taxon>
        <taxon>Boletales</taxon>
        <taxon>Boletineae</taxon>
        <taxon>Boletaceae</taxon>
        <taxon>Boletoideae</taxon>
        <taxon>Boletus</taxon>
    </lineage>
</organism>
<dbReference type="PANTHER" id="PTHR31297:SF43">
    <property type="entry name" value="GLUCAN 1,3-BETA-GLUCOSIDASE 3"/>
    <property type="match status" value="1"/>
</dbReference>